<proteinExistence type="predicted"/>
<sequence length="250" mass="27834">MLAIENLKVSYDGKNVLKEINLQVDSKEIIALIGPSGTGKSTLINSVMALHPIDSGRITLNEVPVSSKEMNLAWIPQNYGLLPWLSVEGNILLGLTIKKIKQTPQVKAQVAEIVAELKIGELLKQYPSQLSGGQQQRVSIARAMVMAADLYLLDEPFSALDAITRENMQRLFLREWQKQPAPAILITHDVEEAVFLGNRIALLSGKPGEIVEIIENDSFSIPSEKKRVSDTFYQVTKRVREVLDAYEEIN</sequence>
<organism evidence="5 6">
    <name type="scientific">Candidatus Vagococcus giribetii</name>
    <dbReference type="NCBI Taxonomy" id="2230876"/>
    <lineage>
        <taxon>Bacteria</taxon>
        <taxon>Bacillati</taxon>
        <taxon>Bacillota</taxon>
        <taxon>Bacilli</taxon>
        <taxon>Lactobacillales</taxon>
        <taxon>Enterococcaceae</taxon>
        <taxon>Vagococcus</taxon>
    </lineage>
</organism>
<keyword evidence="3 5" id="KW-0067">ATP-binding</keyword>
<gene>
    <name evidence="5" type="ORF">DOK76_01525</name>
</gene>
<evidence type="ECO:0000313" key="5">
    <source>
        <dbReference type="EMBL" id="MBO0475729.1"/>
    </source>
</evidence>
<dbReference type="EMBL" id="JAFLVX010000005">
    <property type="protein sequence ID" value="MBO0475729.1"/>
    <property type="molecule type" value="Genomic_DNA"/>
</dbReference>
<protein>
    <submittedName>
        <fullName evidence="5">ATP-binding cassette domain-containing protein</fullName>
    </submittedName>
</protein>
<evidence type="ECO:0000313" key="6">
    <source>
        <dbReference type="Proteomes" id="UP000664857"/>
    </source>
</evidence>
<keyword evidence="1" id="KW-0813">Transport</keyword>
<dbReference type="Pfam" id="PF00005">
    <property type="entry name" value="ABC_tran"/>
    <property type="match status" value="1"/>
</dbReference>
<evidence type="ECO:0000256" key="2">
    <source>
        <dbReference type="ARBA" id="ARBA00022741"/>
    </source>
</evidence>
<dbReference type="InterPro" id="IPR003593">
    <property type="entry name" value="AAA+_ATPase"/>
</dbReference>
<dbReference type="PROSITE" id="PS00211">
    <property type="entry name" value="ABC_TRANSPORTER_1"/>
    <property type="match status" value="1"/>
</dbReference>
<dbReference type="SMART" id="SM00382">
    <property type="entry name" value="AAA"/>
    <property type="match status" value="1"/>
</dbReference>
<dbReference type="RefSeq" id="WP_206964480.1">
    <property type="nucleotide sequence ID" value="NZ_JAFLVX010000005.1"/>
</dbReference>
<dbReference type="InterPro" id="IPR003439">
    <property type="entry name" value="ABC_transporter-like_ATP-bd"/>
</dbReference>
<dbReference type="Proteomes" id="UP000664857">
    <property type="component" value="Unassembled WGS sequence"/>
</dbReference>
<dbReference type="Gene3D" id="3.40.50.300">
    <property type="entry name" value="P-loop containing nucleotide triphosphate hydrolases"/>
    <property type="match status" value="1"/>
</dbReference>
<name>A0ABS3HPR0_9ENTE</name>
<dbReference type="InterPro" id="IPR050166">
    <property type="entry name" value="ABC_transporter_ATP-bind"/>
</dbReference>
<dbReference type="SUPFAM" id="SSF52540">
    <property type="entry name" value="P-loop containing nucleoside triphosphate hydrolases"/>
    <property type="match status" value="1"/>
</dbReference>
<feature type="domain" description="ABC transporter" evidence="4">
    <location>
        <begin position="2"/>
        <end position="230"/>
    </location>
</feature>
<evidence type="ECO:0000256" key="1">
    <source>
        <dbReference type="ARBA" id="ARBA00022448"/>
    </source>
</evidence>
<reference evidence="5 6" key="1">
    <citation type="submission" date="2021-03" db="EMBL/GenBank/DDBJ databases">
        <title>Enterococcal diversity collection.</title>
        <authorList>
            <person name="Gilmore M.S."/>
            <person name="Schwartzman J."/>
            <person name="Van Tyne D."/>
            <person name="Martin M."/>
            <person name="Earl A.M."/>
            <person name="Manson A.L."/>
            <person name="Straub T."/>
            <person name="Salamzade R."/>
            <person name="Saavedra J."/>
            <person name="Lebreton F."/>
            <person name="Prichula J."/>
            <person name="Schaufler K."/>
            <person name="Gaca A."/>
            <person name="Sgardioli B."/>
            <person name="Wagenaar J."/>
            <person name="Strong T."/>
        </authorList>
    </citation>
    <scope>NUCLEOTIDE SEQUENCE [LARGE SCALE GENOMIC DNA]</scope>
    <source>
        <strain evidence="5 6">DIV0080</strain>
    </source>
</reference>
<comment type="caution">
    <text evidence="5">The sequence shown here is derived from an EMBL/GenBank/DDBJ whole genome shotgun (WGS) entry which is preliminary data.</text>
</comment>
<dbReference type="InterPro" id="IPR017871">
    <property type="entry name" value="ABC_transporter-like_CS"/>
</dbReference>
<keyword evidence="6" id="KW-1185">Reference proteome</keyword>
<dbReference type="PROSITE" id="PS50893">
    <property type="entry name" value="ABC_TRANSPORTER_2"/>
    <property type="match status" value="1"/>
</dbReference>
<keyword evidence="2" id="KW-0547">Nucleotide-binding</keyword>
<accession>A0ABS3HPR0</accession>
<dbReference type="InterPro" id="IPR027417">
    <property type="entry name" value="P-loop_NTPase"/>
</dbReference>
<dbReference type="PANTHER" id="PTHR42788">
    <property type="entry name" value="TAURINE IMPORT ATP-BINDING PROTEIN-RELATED"/>
    <property type="match status" value="1"/>
</dbReference>
<dbReference type="GO" id="GO:0005524">
    <property type="term" value="F:ATP binding"/>
    <property type="evidence" value="ECO:0007669"/>
    <property type="project" value="UniProtKB-KW"/>
</dbReference>
<dbReference type="PANTHER" id="PTHR42788:SF13">
    <property type="entry name" value="ALIPHATIC SULFONATES IMPORT ATP-BINDING PROTEIN SSUB"/>
    <property type="match status" value="1"/>
</dbReference>
<evidence type="ECO:0000259" key="4">
    <source>
        <dbReference type="PROSITE" id="PS50893"/>
    </source>
</evidence>
<evidence type="ECO:0000256" key="3">
    <source>
        <dbReference type="ARBA" id="ARBA00022840"/>
    </source>
</evidence>